<dbReference type="SMART" id="SM00849">
    <property type="entry name" value="Lactamase_B"/>
    <property type="match status" value="1"/>
</dbReference>
<dbReference type="GO" id="GO:0016787">
    <property type="term" value="F:hydrolase activity"/>
    <property type="evidence" value="ECO:0007669"/>
    <property type="project" value="UniProtKB-KW"/>
</dbReference>
<name>A0A7C3LR24_9BACT</name>
<evidence type="ECO:0000256" key="3">
    <source>
        <dbReference type="ARBA" id="ARBA00022801"/>
    </source>
</evidence>
<dbReference type="InterPro" id="IPR036866">
    <property type="entry name" value="RibonucZ/Hydroxyglut_hydro"/>
</dbReference>
<dbReference type="Gene3D" id="3.60.15.10">
    <property type="entry name" value="Ribonuclease Z/Hydroxyacylglutathione hydrolase-like"/>
    <property type="match status" value="1"/>
</dbReference>
<sequence length="296" mass="32727">MKVNNELEDQYSDVLKKFRYGRKMGLRSLSEMTGISPDRVREAEAGSYIPSESEWGLLGRSLGFDGSVMQKIHFSPDRTPRISLPEHIVPVGESYFGYPVWAYLALNPHDPKRALLIDTGGIGEILLSTIEKMGLTLEGILLTHGHSDHAGDLARLSQHLPEEVFLSELDVKLLDGSVPARVHRLEPESVSRKYAGEGWSHIEVFRANGHTSGSVAYLMGGVLFVGDAIFCGSCGRAQTPEDFPETLSSVKRLLDGCPDETIIVSGHGPFTTVRKERDWNPFYGARSEKTEEPPPH</sequence>
<dbReference type="GO" id="GO:0046872">
    <property type="term" value="F:metal ion binding"/>
    <property type="evidence" value="ECO:0007669"/>
    <property type="project" value="UniProtKB-KW"/>
</dbReference>
<gene>
    <name evidence="6" type="ORF">ENX03_01520</name>
</gene>
<dbReference type="InterPro" id="IPR001279">
    <property type="entry name" value="Metallo-B-lactamas"/>
</dbReference>
<keyword evidence="4" id="KW-0862">Zinc</keyword>
<accession>A0A7C3LR24</accession>
<organism evidence="6">
    <name type="scientific">Leptospirillum ferriphilum</name>
    <dbReference type="NCBI Taxonomy" id="178606"/>
    <lineage>
        <taxon>Bacteria</taxon>
        <taxon>Pseudomonadati</taxon>
        <taxon>Nitrospirota</taxon>
        <taxon>Nitrospiria</taxon>
        <taxon>Nitrospirales</taxon>
        <taxon>Nitrospiraceae</taxon>
        <taxon>Leptospirillum</taxon>
    </lineage>
</organism>
<dbReference type="PANTHER" id="PTHR46233:SF3">
    <property type="entry name" value="HYDROXYACYLGLUTATHIONE HYDROLASE GLOC"/>
    <property type="match status" value="1"/>
</dbReference>
<dbReference type="InterPro" id="IPR010982">
    <property type="entry name" value="Lambda_DNA-bd_dom_sf"/>
</dbReference>
<evidence type="ECO:0000256" key="4">
    <source>
        <dbReference type="ARBA" id="ARBA00022833"/>
    </source>
</evidence>
<comment type="caution">
    <text evidence="6">The sequence shown here is derived from an EMBL/GenBank/DDBJ whole genome shotgun (WGS) entry which is preliminary data.</text>
</comment>
<dbReference type="Pfam" id="PF00753">
    <property type="entry name" value="Lactamase_B"/>
    <property type="match status" value="1"/>
</dbReference>
<feature type="domain" description="Metallo-beta-lactamase" evidence="5">
    <location>
        <begin position="99"/>
        <end position="267"/>
    </location>
</feature>
<reference evidence="6" key="1">
    <citation type="journal article" date="2020" name="mSystems">
        <title>Genome- and Community-Level Interaction Insights into Carbon Utilization and Element Cycling Functions of Hydrothermarchaeota in Hydrothermal Sediment.</title>
        <authorList>
            <person name="Zhou Z."/>
            <person name="Liu Y."/>
            <person name="Xu W."/>
            <person name="Pan J."/>
            <person name="Luo Z.H."/>
            <person name="Li M."/>
        </authorList>
    </citation>
    <scope>NUCLEOTIDE SEQUENCE [LARGE SCALE GENOMIC DNA]</scope>
    <source>
        <strain evidence="6">SpSt-902</strain>
    </source>
</reference>
<dbReference type="EMBL" id="DTMM01000030">
    <property type="protein sequence ID" value="HFT92620.1"/>
    <property type="molecule type" value="Genomic_DNA"/>
</dbReference>
<evidence type="ECO:0000256" key="2">
    <source>
        <dbReference type="ARBA" id="ARBA00022723"/>
    </source>
</evidence>
<proteinExistence type="predicted"/>
<comment type="cofactor">
    <cofactor evidence="1">
        <name>Zn(2+)</name>
        <dbReference type="ChEBI" id="CHEBI:29105"/>
    </cofactor>
</comment>
<evidence type="ECO:0000313" key="6">
    <source>
        <dbReference type="EMBL" id="HFT92620.1"/>
    </source>
</evidence>
<keyword evidence="3 6" id="KW-0378">Hydrolase</keyword>
<keyword evidence="2" id="KW-0479">Metal-binding</keyword>
<dbReference type="GO" id="GO:0003677">
    <property type="term" value="F:DNA binding"/>
    <property type="evidence" value="ECO:0007669"/>
    <property type="project" value="InterPro"/>
</dbReference>
<dbReference type="SUPFAM" id="SSF56281">
    <property type="entry name" value="Metallo-hydrolase/oxidoreductase"/>
    <property type="match status" value="1"/>
</dbReference>
<dbReference type="SUPFAM" id="SSF47413">
    <property type="entry name" value="lambda repressor-like DNA-binding domains"/>
    <property type="match status" value="1"/>
</dbReference>
<evidence type="ECO:0000259" key="5">
    <source>
        <dbReference type="SMART" id="SM00849"/>
    </source>
</evidence>
<dbReference type="PANTHER" id="PTHR46233">
    <property type="entry name" value="HYDROXYACYLGLUTATHIONE HYDROLASE GLOC"/>
    <property type="match status" value="1"/>
</dbReference>
<dbReference type="InterPro" id="IPR051453">
    <property type="entry name" value="MBL_Glyoxalase_II"/>
</dbReference>
<dbReference type="AlphaFoldDB" id="A0A7C3LR24"/>
<evidence type="ECO:0000256" key="1">
    <source>
        <dbReference type="ARBA" id="ARBA00001947"/>
    </source>
</evidence>
<protein>
    <submittedName>
        <fullName evidence="6">MBL fold metallo-hydrolase</fullName>
    </submittedName>
</protein>